<reference evidence="2 3" key="1">
    <citation type="submission" date="2024-04" db="EMBL/GenBank/DDBJ databases">
        <title>Tritrichomonas musculus Genome.</title>
        <authorList>
            <person name="Alves-Ferreira E."/>
            <person name="Grigg M."/>
            <person name="Lorenzi H."/>
            <person name="Galac M."/>
        </authorList>
    </citation>
    <scope>NUCLEOTIDE SEQUENCE [LARGE SCALE GENOMIC DNA]</scope>
    <source>
        <strain evidence="2 3">EAF2021</strain>
    </source>
</reference>
<protein>
    <recommendedName>
        <fullName evidence="4">BTB domain-containing protein</fullName>
    </recommendedName>
</protein>
<evidence type="ECO:0000313" key="2">
    <source>
        <dbReference type="EMBL" id="KAK8883174.1"/>
    </source>
</evidence>
<keyword evidence="3" id="KW-1185">Reference proteome</keyword>
<keyword evidence="1" id="KW-0175">Coiled coil</keyword>
<dbReference type="EMBL" id="JAPFFF010000009">
    <property type="protein sequence ID" value="KAK8883174.1"/>
    <property type="molecule type" value="Genomic_DNA"/>
</dbReference>
<evidence type="ECO:0000256" key="1">
    <source>
        <dbReference type="SAM" id="Coils"/>
    </source>
</evidence>
<feature type="coiled-coil region" evidence="1">
    <location>
        <begin position="240"/>
        <end position="289"/>
    </location>
</feature>
<dbReference type="Proteomes" id="UP001470230">
    <property type="component" value="Unassembled WGS sequence"/>
</dbReference>
<proteinExistence type="predicted"/>
<sequence length="344" mass="40903">MDKELIPEENEINFIYLDKCYPVNLQLFSKNSSFFLRESRINVYSEPIELFNEFNFTDSYSEESVISFLGYCQDQPINLTVNNVISIKKLSTQYFVDQLAKYCDKYIEEHYHEVIDYFLSSKINSSEIYEQLISAHLDEYVQNDLLYELPTSTLHRIQQYYLQDNSKQKSKIMIDFLIATVSKKSIESQIFISYMKFNREEILIIKEQIENIEDPNTKSILIKFLFENPTFVNEYTKNEKFEKQEQAKKYEKQIEILKKEGEDKERDYNEKLTNLHQTFKDEINQINNQLSLIFCNIDFKKPIILPNSATKISENQFKNLPVQEIILPDNVTSIEKKHSIIVLH</sequence>
<evidence type="ECO:0000313" key="3">
    <source>
        <dbReference type="Proteomes" id="UP001470230"/>
    </source>
</evidence>
<accession>A0ABR2JWC5</accession>
<evidence type="ECO:0008006" key="4">
    <source>
        <dbReference type="Google" id="ProtNLM"/>
    </source>
</evidence>
<organism evidence="2 3">
    <name type="scientific">Tritrichomonas musculus</name>
    <dbReference type="NCBI Taxonomy" id="1915356"/>
    <lineage>
        <taxon>Eukaryota</taxon>
        <taxon>Metamonada</taxon>
        <taxon>Parabasalia</taxon>
        <taxon>Tritrichomonadida</taxon>
        <taxon>Tritrichomonadidae</taxon>
        <taxon>Tritrichomonas</taxon>
    </lineage>
</organism>
<comment type="caution">
    <text evidence="2">The sequence shown here is derived from an EMBL/GenBank/DDBJ whole genome shotgun (WGS) entry which is preliminary data.</text>
</comment>
<name>A0ABR2JWC5_9EUKA</name>
<dbReference type="CDD" id="cd14733">
    <property type="entry name" value="BACK"/>
    <property type="match status" value="1"/>
</dbReference>
<gene>
    <name evidence="2" type="ORF">M9Y10_045823</name>
</gene>